<keyword evidence="5" id="KW-1185">Reference proteome</keyword>
<gene>
    <name evidence="4" type="ORF">L21SP4_01948</name>
</gene>
<dbReference type="EMBL" id="CP010904">
    <property type="protein sequence ID" value="AKJ65183.1"/>
    <property type="molecule type" value="Genomic_DNA"/>
</dbReference>
<accession>A0A0G3EFQ7</accession>
<dbReference type="AlphaFoldDB" id="A0A0G3EFQ7"/>
<evidence type="ECO:0000313" key="5">
    <source>
        <dbReference type="Proteomes" id="UP000035268"/>
    </source>
</evidence>
<reference evidence="5" key="1">
    <citation type="submission" date="2015-02" db="EMBL/GenBank/DDBJ databases">
        <title>Description and complete genome sequence of the first cultured representative of the subdivision 5 of the Verrucomicrobia phylum.</title>
        <authorList>
            <person name="Spring S."/>
            <person name="Bunk B."/>
            <person name="Sproer C."/>
            <person name="Klenk H.-P."/>
        </authorList>
    </citation>
    <scope>NUCLEOTIDE SEQUENCE [LARGE SCALE GENOMIC DNA]</scope>
    <source>
        <strain evidence="5">L21-Fru-AB</strain>
    </source>
</reference>
<dbReference type="GO" id="GO:0016832">
    <property type="term" value="F:aldehyde-lyase activity"/>
    <property type="evidence" value="ECO:0007669"/>
    <property type="project" value="TreeGrafter"/>
</dbReference>
<dbReference type="InterPro" id="IPR050197">
    <property type="entry name" value="Aldolase_class_II_sugar_metab"/>
</dbReference>
<dbReference type="SUPFAM" id="SSF53639">
    <property type="entry name" value="AraD/HMP-PK domain-like"/>
    <property type="match status" value="1"/>
</dbReference>
<reference evidence="4 5" key="2">
    <citation type="journal article" date="2016" name="ISME J.">
        <title>Characterization of the first cultured representative of Verrucomicrobia subdivision 5 indicates the proposal of a novel phylum.</title>
        <authorList>
            <person name="Spring S."/>
            <person name="Bunk B."/>
            <person name="Sproer C."/>
            <person name="Schumann P."/>
            <person name="Rohde M."/>
            <person name="Tindall B.J."/>
            <person name="Klenk H.P."/>
        </authorList>
    </citation>
    <scope>NUCLEOTIDE SEQUENCE [LARGE SCALE GENOMIC DNA]</scope>
    <source>
        <strain evidence="4 5">L21-Fru-AB</strain>
    </source>
</reference>
<name>A0A0G3EFQ7_9BACT</name>
<dbReference type="Proteomes" id="UP000035268">
    <property type="component" value="Chromosome"/>
</dbReference>
<evidence type="ECO:0000259" key="3">
    <source>
        <dbReference type="SMART" id="SM01007"/>
    </source>
</evidence>
<dbReference type="GO" id="GO:0046872">
    <property type="term" value="F:metal ion binding"/>
    <property type="evidence" value="ECO:0007669"/>
    <property type="project" value="UniProtKB-KW"/>
</dbReference>
<dbReference type="PANTHER" id="PTHR22789:SF0">
    <property type="entry name" value="3-OXO-TETRONATE 4-PHOSPHATE DECARBOXYLASE-RELATED"/>
    <property type="match status" value="1"/>
</dbReference>
<protein>
    <submittedName>
        <fullName evidence="4">Short chain dehydrogenase</fullName>
    </submittedName>
</protein>
<dbReference type="RefSeq" id="WP_052882446.1">
    <property type="nucleotide sequence ID" value="NZ_CP010904.1"/>
</dbReference>
<keyword evidence="2" id="KW-0456">Lyase</keyword>
<dbReference type="STRING" id="1307763.L21SP4_01948"/>
<evidence type="ECO:0000256" key="2">
    <source>
        <dbReference type="ARBA" id="ARBA00023239"/>
    </source>
</evidence>
<sequence>MNEEERRNLETITELSTEFGGEEYVKGGGGNTSCKNDTTLWVKPSGTTLDGMSPGTFVALDRKKVDRLHEAEPPEDASARETWVKDLMAETVLPGYEGRPSVEAPLHNEFDAVFVVHTHPPMVNGMTCAQQGEQACRKLFPDAMWCEYIDPGYTLCTVLRERIGEWKREQGAETRLIFLQNHGVFIAGDSAEEIREQYGKVMQALRGEIESAEIAPELDEREADEQACDKAADRIREALGDDAAGLARGGVFAAPGGPISPDHIVYAKSFPLIGRCTPEAAETFRKEYGYAPRVISEEPAVFGAGPSQKVAGRALELARDGALIVQYAQAFGGIRYMDDRAREFIENWEVEAYRSKVAEGNG</sequence>
<evidence type="ECO:0000256" key="1">
    <source>
        <dbReference type="ARBA" id="ARBA00022723"/>
    </source>
</evidence>
<dbReference type="KEGG" id="vbl:L21SP4_01948"/>
<proteinExistence type="predicted"/>
<evidence type="ECO:0000313" key="4">
    <source>
        <dbReference type="EMBL" id="AKJ65183.1"/>
    </source>
</evidence>
<feature type="domain" description="Class II aldolase/adducin N-terminal" evidence="3">
    <location>
        <begin position="10"/>
        <end position="209"/>
    </location>
</feature>
<dbReference type="Pfam" id="PF00596">
    <property type="entry name" value="Aldolase_II"/>
    <property type="match status" value="1"/>
</dbReference>
<dbReference type="Gene3D" id="3.40.225.10">
    <property type="entry name" value="Class II aldolase/adducin N-terminal domain"/>
    <property type="match status" value="1"/>
</dbReference>
<dbReference type="GO" id="GO:0019323">
    <property type="term" value="P:pentose catabolic process"/>
    <property type="evidence" value="ECO:0007669"/>
    <property type="project" value="TreeGrafter"/>
</dbReference>
<dbReference type="InterPro" id="IPR001303">
    <property type="entry name" value="Aldolase_II/adducin_N"/>
</dbReference>
<dbReference type="SMART" id="SM01007">
    <property type="entry name" value="Aldolase_II"/>
    <property type="match status" value="1"/>
</dbReference>
<dbReference type="InterPro" id="IPR036409">
    <property type="entry name" value="Aldolase_II/adducin_N_sf"/>
</dbReference>
<dbReference type="PANTHER" id="PTHR22789">
    <property type="entry name" value="FUCULOSE PHOSPHATE ALDOLASE"/>
    <property type="match status" value="1"/>
</dbReference>
<dbReference type="GO" id="GO:0005829">
    <property type="term" value="C:cytosol"/>
    <property type="evidence" value="ECO:0007669"/>
    <property type="project" value="TreeGrafter"/>
</dbReference>
<keyword evidence="1" id="KW-0479">Metal-binding</keyword>
<dbReference type="OrthoDB" id="9774430at2"/>
<organism evidence="4 5">
    <name type="scientific">Kiritimatiella glycovorans</name>
    <dbReference type="NCBI Taxonomy" id="1307763"/>
    <lineage>
        <taxon>Bacteria</taxon>
        <taxon>Pseudomonadati</taxon>
        <taxon>Kiritimatiellota</taxon>
        <taxon>Kiritimatiellia</taxon>
        <taxon>Kiritimatiellales</taxon>
        <taxon>Kiritimatiellaceae</taxon>
        <taxon>Kiritimatiella</taxon>
    </lineage>
</organism>